<evidence type="ECO:0000259" key="2">
    <source>
        <dbReference type="Pfam" id="PF00582"/>
    </source>
</evidence>
<accession>A0ABT2CVB9</accession>
<feature type="domain" description="UspA" evidence="2">
    <location>
        <begin position="1"/>
        <end position="143"/>
    </location>
</feature>
<dbReference type="Gene3D" id="3.40.50.620">
    <property type="entry name" value="HUPs"/>
    <property type="match status" value="1"/>
</dbReference>
<gene>
    <name evidence="3" type="ORF">NX778_07560</name>
</gene>
<dbReference type="PRINTS" id="PR01438">
    <property type="entry name" value="UNVRSLSTRESS"/>
</dbReference>
<dbReference type="PANTHER" id="PTHR46268:SF6">
    <property type="entry name" value="UNIVERSAL STRESS PROTEIN UP12"/>
    <property type="match status" value="1"/>
</dbReference>
<dbReference type="InterPro" id="IPR006016">
    <property type="entry name" value="UspA"/>
</dbReference>
<evidence type="ECO:0000256" key="1">
    <source>
        <dbReference type="ARBA" id="ARBA00008791"/>
    </source>
</evidence>
<dbReference type="PANTHER" id="PTHR46268">
    <property type="entry name" value="STRESS RESPONSE PROTEIN NHAX"/>
    <property type="match status" value="1"/>
</dbReference>
<reference evidence="3 4" key="1">
    <citation type="submission" date="2022-08" db="EMBL/GenBank/DDBJ databases">
        <title>Reclassification of Massilia species as members of the genera Telluria, Duganella, Pseudoduganella, Mokoshia gen. nov. and Zemynaea gen. nov. using orthogonal and non-orthogonal genome-based approaches.</title>
        <authorList>
            <person name="Bowman J.P."/>
        </authorList>
    </citation>
    <scope>NUCLEOTIDE SEQUENCE [LARGE SCALE GENOMIC DNA]</scope>
    <source>
        <strain evidence="3 4">JCM 31606</strain>
    </source>
</reference>
<name>A0ABT2CVB9_9BURK</name>
<organism evidence="3 4">
    <name type="scientific">Massilia terrae</name>
    <dbReference type="NCBI Taxonomy" id="1811224"/>
    <lineage>
        <taxon>Bacteria</taxon>
        <taxon>Pseudomonadati</taxon>
        <taxon>Pseudomonadota</taxon>
        <taxon>Betaproteobacteria</taxon>
        <taxon>Burkholderiales</taxon>
        <taxon>Oxalobacteraceae</taxon>
        <taxon>Telluria group</taxon>
        <taxon>Massilia</taxon>
    </lineage>
</organism>
<dbReference type="EMBL" id="JANUGU010000002">
    <property type="protein sequence ID" value="MCS0657915.1"/>
    <property type="molecule type" value="Genomic_DNA"/>
</dbReference>
<dbReference type="CDD" id="cd00293">
    <property type="entry name" value="USP-like"/>
    <property type="match status" value="1"/>
</dbReference>
<dbReference type="SUPFAM" id="SSF52402">
    <property type="entry name" value="Adenine nucleotide alpha hydrolases-like"/>
    <property type="match status" value="1"/>
</dbReference>
<keyword evidence="4" id="KW-1185">Reference proteome</keyword>
<dbReference type="InterPro" id="IPR014729">
    <property type="entry name" value="Rossmann-like_a/b/a_fold"/>
</dbReference>
<dbReference type="Proteomes" id="UP001204621">
    <property type="component" value="Unassembled WGS sequence"/>
</dbReference>
<protein>
    <submittedName>
        <fullName evidence="3">Universal stress protein</fullName>
    </submittedName>
</protein>
<dbReference type="InterPro" id="IPR006015">
    <property type="entry name" value="Universal_stress_UspA"/>
</dbReference>
<comment type="caution">
    <text evidence="3">The sequence shown here is derived from an EMBL/GenBank/DDBJ whole genome shotgun (WGS) entry which is preliminary data.</text>
</comment>
<evidence type="ECO:0000313" key="4">
    <source>
        <dbReference type="Proteomes" id="UP001204621"/>
    </source>
</evidence>
<dbReference type="Pfam" id="PF00582">
    <property type="entry name" value="Usp"/>
    <property type="match status" value="1"/>
</dbReference>
<comment type="similarity">
    <text evidence="1">Belongs to the universal stress protein A family.</text>
</comment>
<evidence type="ECO:0000313" key="3">
    <source>
        <dbReference type="EMBL" id="MCS0657915.1"/>
    </source>
</evidence>
<proteinExistence type="inferred from homology"/>
<sequence>MFKRILLPTDGSALSKQAMLSGIRLAKECGAEVVGIHVVVQASTAQAWQAHAPHLVQRRRTLFDKLADDYLHEITAAATVEHVPSTVMKIHAPDPWLAIARAAEDLGCDLILMALHGWKGRRSKVPGSETIRVLLESSVPVLVHRSAEAA</sequence>
<dbReference type="RefSeq" id="WP_258811112.1">
    <property type="nucleotide sequence ID" value="NZ_JANUGU010000002.1"/>
</dbReference>